<dbReference type="AlphaFoldDB" id="A0AA39F9W7"/>
<dbReference type="EMBL" id="JAQQBS010001422">
    <property type="protein sequence ID" value="KAK0165615.1"/>
    <property type="molecule type" value="Genomic_DNA"/>
</dbReference>
<evidence type="ECO:0000313" key="5">
    <source>
        <dbReference type="EMBL" id="KAK0165615.1"/>
    </source>
</evidence>
<comment type="cofactor">
    <cofactor evidence="1">
        <name>Zn(2+)</name>
        <dbReference type="ChEBI" id="CHEBI:29105"/>
    </cofactor>
</comment>
<evidence type="ECO:0000256" key="2">
    <source>
        <dbReference type="ARBA" id="ARBA00005988"/>
    </source>
</evidence>
<dbReference type="Pfam" id="PF00246">
    <property type="entry name" value="Peptidase_M14"/>
    <property type="match status" value="1"/>
</dbReference>
<organism evidence="5 6">
    <name type="scientific">Microctonus aethiopoides</name>
    <dbReference type="NCBI Taxonomy" id="144406"/>
    <lineage>
        <taxon>Eukaryota</taxon>
        <taxon>Metazoa</taxon>
        <taxon>Ecdysozoa</taxon>
        <taxon>Arthropoda</taxon>
        <taxon>Hexapoda</taxon>
        <taxon>Insecta</taxon>
        <taxon>Pterygota</taxon>
        <taxon>Neoptera</taxon>
        <taxon>Endopterygota</taxon>
        <taxon>Hymenoptera</taxon>
        <taxon>Apocrita</taxon>
        <taxon>Ichneumonoidea</taxon>
        <taxon>Braconidae</taxon>
        <taxon>Euphorinae</taxon>
        <taxon>Microctonus</taxon>
    </lineage>
</organism>
<evidence type="ECO:0000256" key="3">
    <source>
        <dbReference type="PROSITE-ProRule" id="PRU01379"/>
    </source>
</evidence>
<dbReference type="PROSITE" id="PS52035">
    <property type="entry name" value="PEPTIDASE_M14"/>
    <property type="match status" value="1"/>
</dbReference>
<dbReference type="PANTHER" id="PTHR11705">
    <property type="entry name" value="PROTEASE FAMILY M14 CARBOXYPEPTIDASE A,B"/>
    <property type="match status" value="1"/>
</dbReference>
<reference evidence="5" key="2">
    <citation type="submission" date="2023-03" db="EMBL/GenBank/DDBJ databases">
        <authorList>
            <person name="Inwood S.N."/>
            <person name="Skelly J.G."/>
            <person name="Guhlin J."/>
            <person name="Harrop T.W.R."/>
            <person name="Goldson S.G."/>
            <person name="Dearden P.K."/>
        </authorList>
    </citation>
    <scope>NUCLEOTIDE SEQUENCE</scope>
    <source>
        <strain evidence="5">Irish</strain>
        <tissue evidence="5">Whole body</tissue>
    </source>
</reference>
<feature type="domain" description="Peptidase M14" evidence="4">
    <location>
        <begin position="1"/>
        <end position="157"/>
    </location>
</feature>
<evidence type="ECO:0000256" key="1">
    <source>
        <dbReference type="ARBA" id="ARBA00001947"/>
    </source>
</evidence>
<dbReference type="GO" id="GO:0006508">
    <property type="term" value="P:proteolysis"/>
    <property type="evidence" value="ECO:0007669"/>
    <property type="project" value="InterPro"/>
</dbReference>
<comment type="caution">
    <text evidence="5">The sequence shown here is derived from an EMBL/GenBank/DDBJ whole genome shotgun (WGS) entry which is preliminary data.</text>
</comment>
<gene>
    <name evidence="5" type="ORF">PV328_004117</name>
</gene>
<sequence length="168" mass="18251">MLESFSAIGASDDPCSEIYAGPNAFSENETQALRDFVLANSNTIKVYLTLHSYGQYLLHPWGYTSDLPENEPVLRNVGEAAAKALAAKFGTKYVVGSSTNILYAAAGGSDDWMMGVAGADLSYTMELPGGRFDPPPSRIASVGIETFEAFKIFQQFVEEKYVKKSLLN</sequence>
<name>A0AA39F9W7_9HYME</name>
<dbReference type="SUPFAM" id="SSF53187">
    <property type="entry name" value="Zn-dependent exopeptidases"/>
    <property type="match status" value="1"/>
</dbReference>
<comment type="similarity">
    <text evidence="2 3">Belongs to the peptidase M14 family.</text>
</comment>
<dbReference type="InterPro" id="IPR000834">
    <property type="entry name" value="Peptidase_M14"/>
</dbReference>
<protein>
    <recommendedName>
        <fullName evidence="4">Peptidase M14 domain-containing protein</fullName>
    </recommendedName>
</protein>
<evidence type="ECO:0000313" key="6">
    <source>
        <dbReference type="Proteomes" id="UP001168990"/>
    </source>
</evidence>
<dbReference type="GO" id="GO:0004181">
    <property type="term" value="F:metallocarboxypeptidase activity"/>
    <property type="evidence" value="ECO:0007669"/>
    <property type="project" value="InterPro"/>
</dbReference>
<dbReference type="GO" id="GO:0008270">
    <property type="term" value="F:zinc ion binding"/>
    <property type="evidence" value="ECO:0007669"/>
    <property type="project" value="InterPro"/>
</dbReference>
<reference evidence="5" key="1">
    <citation type="journal article" date="2023" name="bioRxiv">
        <title>Scaffold-level genome assemblies of two parasitoid biocontrol wasps reveal the parthenogenesis mechanism and an associated novel virus.</title>
        <authorList>
            <person name="Inwood S."/>
            <person name="Skelly J."/>
            <person name="Guhlin J."/>
            <person name="Harrop T."/>
            <person name="Goldson S."/>
            <person name="Dearden P."/>
        </authorList>
    </citation>
    <scope>NUCLEOTIDE SEQUENCE</scope>
    <source>
        <strain evidence="5">Irish</strain>
        <tissue evidence="5">Whole body</tissue>
    </source>
</reference>
<accession>A0AA39F9W7</accession>
<dbReference type="Gene3D" id="3.40.630.10">
    <property type="entry name" value="Zn peptidases"/>
    <property type="match status" value="1"/>
</dbReference>
<proteinExistence type="inferred from homology"/>
<dbReference type="GO" id="GO:0005615">
    <property type="term" value="C:extracellular space"/>
    <property type="evidence" value="ECO:0007669"/>
    <property type="project" value="TreeGrafter"/>
</dbReference>
<dbReference type="PANTHER" id="PTHR11705:SF140">
    <property type="entry name" value="FI02848P-RELATED"/>
    <property type="match status" value="1"/>
</dbReference>
<keyword evidence="6" id="KW-1185">Reference proteome</keyword>
<feature type="active site" description="Proton donor/acceptor" evidence="3">
    <location>
        <position position="126"/>
    </location>
</feature>
<dbReference type="SMART" id="SM00631">
    <property type="entry name" value="Zn_pept"/>
    <property type="match status" value="1"/>
</dbReference>
<evidence type="ECO:0000259" key="4">
    <source>
        <dbReference type="PROSITE" id="PS52035"/>
    </source>
</evidence>
<dbReference type="Proteomes" id="UP001168990">
    <property type="component" value="Unassembled WGS sequence"/>
</dbReference>